<gene>
    <name evidence="4" type="ordered locus">Mrub_2546</name>
    <name evidence="5" type="ORF">K649_09810</name>
</gene>
<evidence type="ECO:0000259" key="3">
    <source>
        <dbReference type="SMART" id="SM00822"/>
    </source>
</evidence>
<dbReference type="Pfam" id="PF13561">
    <property type="entry name" value="adh_short_C2"/>
    <property type="match status" value="1"/>
</dbReference>
<dbReference type="Proteomes" id="UP000013026">
    <property type="component" value="Chromosome"/>
</dbReference>
<evidence type="ECO:0000256" key="2">
    <source>
        <dbReference type="ARBA" id="ARBA00023002"/>
    </source>
</evidence>
<dbReference type="PRINTS" id="PR00081">
    <property type="entry name" value="GDHRDH"/>
</dbReference>
<dbReference type="OrthoDB" id="9804774at2"/>
<dbReference type="STRING" id="504728.K649_09810"/>
<proteinExistence type="inferred from homology"/>
<dbReference type="AlphaFoldDB" id="D3PMJ0"/>
<accession>D3PMJ0</accession>
<dbReference type="PANTHER" id="PTHR43639">
    <property type="entry name" value="OXIDOREDUCTASE, SHORT-CHAIN DEHYDROGENASE/REDUCTASE FAMILY (AFU_ORTHOLOGUE AFUA_5G02870)"/>
    <property type="match status" value="1"/>
</dbReference>
<protein>
    <submittedName>
        <fullName evidence="5">Short-chain dehydrogenase/reductase SDR</fullName>
    </submittedName>
</protein>
<keyword evidence="6" id="KW-1185">Reference proteome</keyword>
<dbReference type="CDD" id="cd05233">
    <property type="entry name" value="SDR_c"/>
    <property type="match status" value="1"/>
</dbReference>
<evidence type="ECO:0000313" key="4">
    <source>
        <dbReference type="EMBL" id="ADD29296.1"/>
    </source>
</evidence>
<dbReference type="InterPro" id="IPR020904">
    <property type="entry name" value="Sc_DH/Rdtase_CS"/>
</dbReference>
<reference evidence="4 6" key="1">
    <citation type="journal article" date="2010" name="Stand. Genomic Sci.">
        <title>Complete genome sequence of Meiothermus ruber type strain (21).</title>
        <authorList>
            <person name="Tindall B.J."/>
            <person name="Sikorski J."/>
            <person name="Lucas S."/>
            <person name="Goltsman E."/>
            <person name="Copeland A."/>
            <person name="Glavina Del Rio T."/>
            <person name="Nolan M."/>
            <person name="Tice H."/>
            <person name="Cheng J.F."/>
            <person name="Han C."/>
            <person name="Pitluck S."/>
            <person name="Liolios K."/>
            <person name="Ivanova N."/>
            <person name="Mavromatis K."/>
            <person name="Ovchinnikova G."/>
            <person name="Pati A."/>
            <person name="Fahnrich R."/>
            <person name="Goodwin L."/>
            <person name="Chen A."/>
            <person name="Palaniappan K."/>
            <person name="Land M."/>
            <person name="Hauser L."/>
            <person name="Chang Y.J."/>
            <person name="Jeffries C.D."/>
            <person name="Rohde M."/>
            <person name="Goker M."/>
            <person name="Woyke T."/>
            <person name="Bristow J."/>
            <person name="Eisen J.A."/>
            <person name="Markowitz V."/>
            <person name="Hugenholtz P."/>
            <person name="Kyrpides N.C."/>
            <person name="Klenk H.P."/>
            <person name="Lapidus A."/>
        </authorList>
    </citation>
    <scope>NUCLEOTIDE SEQUENCE [LARGE SCALE GENOMIC DNA]</scope>
    <source>
        <strain evidence="6">ATCC 35948 / DSM 1279 / VKM B-1258 / 21</strain>
        <strain evidence="4">DSM 1279</strain>
    </source>
</reference>
<dbReference type="PRINTS" id="PR00080">
    <property type="entry name" value="SDRFAMILY"/>
</dbReference>
<evidence type="ECO:0000256" key="1">
    <source>
        <dbReference type="ARBA" id="ARBA00006484"/>
    </source>
</evidence>
<keyword evidence="2" id="KW-0560">Oxidoreductase</keyword>
<reference evidence="5" key="2">
    <citation type="submission" date="2013-04" db="EMBL/GenBank/DDBJ databases">
        <title>Non-Hybrid, Finished Microbial Genome Assemblies from Long-Read SMRT Sequencing Data.</title>
        <authorList>
            <person name="Klammer A."/>
            <person name="Drake J."/>
            <person name="Heiner C."/>
            <person name="Clum A."/>
            <person name="Copeland A."/>
            <person name="Huddleston J."/>
            <person name="Eichler E."/>
            <person name="Turner S.W."/>
        </authorList>
    </citation>
    <scope>NUCLEOTIDE SEQUENCE</scope>
    <source>
        <strain evidence="5">DSM 1279</strain>
    </source>
</reference>
<dbReference type="Gene3D" id="3.40.50.720">
    <property type="entry name" value="NAD(P)-binding Rossmann-like Domain"/>
    <property type="match status" value="1"/>
</dbReference>
<reference evidence="5 7" key="3">
    <citation type="submission" date="2013-04" db="EMBL/GenBank/DDBJ databases">
        <authorList>
            <person name="Chin J."/>
            <person name="Alexander D.H."/>
            <person name="Marks P."/>
            <person name="Korlach J."/>
            <person name="Clum A."/>
            <person name="Copeland A."/>
        </authorList>
    </citation>
    <scope>NUCLEOTIDE SEQUENCE [LARGE SCALE GENOMIC DNA]</scope>
    <source>
        <strain evidence="7">ATCC 35948 / DSM 1279 / VKM B-1258 / 21</strain>
        <strain evidence="5">DSM 1279</strain>
    </source>
</reference>
<dbReference type="InterPro" id="IPR057326">
    <property type="entry name" value="KR_dom"/>
</dbReference>
<dbReference type="PATRIC" id="fig|504728.9.peg.2022"/>
<comment type="similarity">
    <text evidence="1">Belongs to the short-chain dehydrogenases/reductases (SDR) family.</text>
</comment>
<evidence type="ECO:0000313" key="7">
    <source>
        <dbReference type="Proteomes" id="UP000013026"/>
    </source>
</evidence>
<evidence type="ECO:0000313" key="5">
    <source>
        <dbReference type="EMBL" id="AGK05254.1"/>
    </source>
</evidence>
<feature type="domain" description="Ketoreductase" evidence="3">
    <location>
        <begin position="4"/>
        <end position="188"/>
    </location>
</feature>
<dbReference type="EMBL" id="CP005385">
    <property type="protein sequence ID" value="AGK05254.1"/>
    <property type="molecule type" value="Genomic_DNA"/>
</dbReference>
<dbReference type="SUPFAM" id="SSF51735">
    <property type="entry name" value="NAD(P)-binding Rossmann-fold domains"/>
    <property type="match status" value="1"/>
</dbReference>
<dbReference type="eggNOG" id="COG1028">
    <property type="taxonomic scope" value="Bacteria"/>
</dbReference>
<organism evidence="5 7">
    <name type="scientific">Meiothermus ruber (strain ATCC 35948 / DSM 1279 / VKM B-1258 / 21)</name>
    <name type="common">Thermus ruber</name>
    <dbReference type="NCBI Taxonomy" id="504728"/>
    <lineage>
        <taxon>Bacteria</taxon>
        <taxon>Thermotogati</taxon>
        <taxon>Deinococcota</taxon>
        <taxon>Deinococci</taxon>
        <taxon>Thermales</taxon>
        <taxon>Thermaceae</taxon>
        <taxon>Meiothermus</taxon>
    </lineage>
</organism>
<sequence length="245" mass="25749">MQGQVVVITGGTGGIGSAICHRLAQAGAQVVVLYRSDPQKAARLLESLPGGGHLSLQADVTQSPTLEQAARRVAEQYGRLDLLVNNAGITRPVPHDDLEALDDELIDQIFRTNWRGAFATVRAFRGLLEQSPAPLIVNISSVAAQTGLGSNIAYCASKAALDSLTRSLARALAPRIRVVSVSPGWVLGEYASRMDPALLEAQRTRTPLGRLATAEDVAQAVYAAAVHLPHTTGAVLPVDGGRPLG</sequence>
<dbReference type="SMART" id="SM00822">
    <property type="entry name" value="PKS_KR"/>
    <property type="match status" value="1"/>
</dbReference>
<name>D3PMJ0_MEIRD</name>
<dbReference type="KEGG" id="mrb:Mrub_2546"/>
<dbReference type="RefSeq" id="WP_013014794.1">
    <property type="nucleotide sequence ID" value="NC_013946.1"/>
</dbReference>
<dbReference type="InterPro" id="IPR036291">
    <property type="entry name" value="NAD(P)-bd_dom_sf"/>
</dbReference>
<dbReference type="InterPro" id="IPR002347">
    <property type="entry name" value="SDR_fam"/>
</dbReference>
<evidence type="ECO:0000313" key="6">
    <source>
        <dbReference type="Proteomes" id="UP000006655"/>
    </source>
</evidence>
<dbReference type="EMBL" id="CP001743">
    <property type="protein sequence ID" value="ADD29296.1"/>
    <property type="molecule type" value="Genomic_DNA"/>
</dbReference>
<dbReference type="Proteomes" id="UP000006655">
    <property type="component" value="Chromosome"/>
</dbReference>
<dbReference type="GO" id="GO:0016491">
    <property type="term" value="F:oxidoreductase activity"/>
    <property type="evidence" value="ECO:0007669"/>
    <property type="project" value="UniProtKB-KW"/>
</dbReference>
<dbReference type="KEGG" id="mre:K649_09810"/>
<dbReference type="FunFam" id="3.40.50.720:FF:000084">
    <property type="entry name" value="Short-chain dehydrogenase reductase"/>
    <property type="match status" value="1"/>
</dbReference>
<dbReference type="PANTHER" id="PTHR43639:SF1">
    <property type="entry name" value="SHORT-CHAIN DEHYDROGENASE_REDUCTASE FAMILY PROTEIN"/>
    <property type="match status" value="1"/>
</dbReference>
<dbReference type="PROSITE" id="PS00061">
    <property type="entry name" value="ADH_SHORT"/>
    <property type="match status" value="1"/>
</dbReference>